<keyword evidence="9 16" id="KW-0627">Porphyrin biosynthesis</keyword>
<feature type="active site" description="Schiff-base intermediate with substrate" evidence="12">
    <location>
        <position position="199"/>
    </location>
</feature>
<dbReference type="PRINTS" id="PR00144">
    <property type="entry name" value="DALDHYDRTASE"/>
</dbReference>
<comment type="catalytic activity">
    <reaction evidence="11 16">
        <text>2 5-aminolevulinate = porphobilinogen + 2 H2O + H(+)</text>
        <dbReference type="Rhea" id="RHEA:24064"/>
        <dbReference type="ChEBI" id="CHEBI:15377"/>
        <dbReference type="ChEBI" id="CHEBI:15378"/>
        <dbReference type="ChEBI" id="CHEBI:58126"/>
        <dbReference type="ChEBI" id="CHEBI:356416"/>
        <dbReference type="EC" id="4.2.1.24"/>
    </reaction>
</comment>
<evidence type="ECO:0000256" key="14">
    <source>
        <dbReference type="PIRSR" id="PIRSR001415-3"/>
    </source>
</evidence>
<evidence type="ECO:0000313" key="18">
    <source>
        <dbReference type="EMBL" id="MBB6672289.1"/>
    </source>
</evidence>
<feature type="active site" description="Schiff-base intermediate with substrate" evidence="12">
    <location>
        <position position="252"/>
    </location>
</feature>
<comment type="function">
    <text evidence="10">Catalyzes an early step in the biosynthesis of tetrapyrroles. Binds two molecules of 5-aminolevulinate per subunit, each at a distinct site, and catalyzes their condensation to form porphobilinogen.</text>
</comment>
<keyword evidence="8 16" id="KW-0456">Lyase</keyword>
<keyword evidence="19" id="KW-1185">Reference proteome</keyword>
<comment type="caution">
    <text evidence="18">The sequence shown here is derived from an EMBL/GenBank/DDBJ whole genome shotgun (WGS) entry which is preliminary data.</text>
</comment>
<dbReference type="EMBL" id="JACJVP010000026">
    <property type="protein sequence ID" value="MBB6672289.1"/>
    <property type="molecule type" value="Genomic_DNA"/>
</dbReference>
<dbReference type="InterPro" id="IPR013785">
    <property type="entry name" value="Aldolase_TIM"/>
</dbReference>
<dbReference type="GO" id="GO:0008270">
    <property type="term" value="F:zinc ion binding"/>
    <property type="evidence" value="ECO:0007669"/>
    <property type="project" value="TreeGrafter"/>
</dbReference>
<organism evidence="18 19">
    <name type="scientific">Cohnella nanjingensis</name>
    <dbReference type="NCBI Taxonomy" id="1387779"/>
    <lineage>
        <taxon>Bacteria</taxon>
        <taxon>Bacillati</taxon>
        <taxon>Bacillota</taxon>
        <taxon>Bacilli</taxon>
        <taxon>Bacillales</taxon>
        <taxon>Paenibacillaceae</taxon>
        <taxon>Cohnella</taxon>
    </lineage>
</organism>
<evidence type="ECO:0000313" key="19">
    <source>
        <dbReference type="Proteomes" id="UP000547209"/>
    </source>
</evidence>
<accession>A0A7X0RUD9</accession>
<feature type="binding site" evidence="14">
    <location>
        <position position="120"/>
    </location>
    <ligand>
        <name>Zn(2+)</name>
        <dbReference type="ChEBI" id="CHEBI:29105"/>
        <note>catalytic</note>
    </ligand>
</feature>
<dbReference type="InterPro" id="IPR030656">
    <property type="entry name" value="ALAD_AS"/>
</dbReference>
<comment type="subunit">
    <text evidence="4 16">Homooctamer.</text>
</comment>
<feature type="binding site" evidence="14">
    <location>
        <position position="130"/>
    </location>
    <ligand>
        <name>Zn(2+)</name>
        <dbReference type="ChEBI" id="CHEBI:29105"/>
        <note>catalytic</note>
    </ligand>
</feature>
<dbReference type="PROSITE" id="PS00169">
    <property type="entry name" value="D_ALA_DEHYDRATASE"/>
    <property type="match status" value="1"/>
</dbReference>
<dbReference type="GO" id="GO:0006782">
    <property type="term" value="P:protoporphyrinogen IX biosynthetic process"/>
    <property type="evidence" value="ECO:0007669"/>
    <property type="project" value="UniProtKB-UniPathway"/>
</dbReference>
<dbReference type="SMART" id="SM01004">
    <property type="entry name" value="ALAD"/>
    <property type="match status" value="1"/>
</dbReference>
<feature type="binding site" evidence="13">
    <location>
        <position position="278"/>
    </location>
    <ligand>
        <name>5-aminolevulinate</name>
        <dbReference type="ChEBI" id="CHEBI:356416"/>
        <label>2</label>
    </ligand>
</feature>
<dbReference type="RefSeq" id="WP_185143772.1">
    <property type="nucleotide sequence ID" value="NZ_JACJVP010000026.1"/>
</dbReference>
<dbReference type="NCBIfam" id="NF006762">
    <property type="entry name" value="PRK09283.1"/>
    <property type="match status" value="1"/>
</dbReference>
<evidence type="ECO:0000256" key="9">
    <source>
        <dbReference type="ARBA" id="ARBA00023244"/>
    </source>
</evidence>
<dbReference type="Pfam" id="PF00490">
    <property type="entry name" value="ALAD"/>
    <property type="match status" value="1"/>
</dbReference>
<evidence type="ECO:0000256" key="6">
    <source>
        <dbReference type="ARBA" id="ARBA00020771"/>
    </source>
</evidence>
<evidence type="ECO:0000256" key="12">
    <source>
        <dbReference type="PIRSR" id="PIRSR001415-1"/>
    </source>
</evidence>
<comment type="cofactor">
    <cofactor evidence="1">
        <name>Zn(2+)</name>
        <dbReference type="ChEBI" id="CHEBI:29105"/>
    </cofactor>
</comment>
<evidence type="ECO:0000256" key="3">
    <source>
        <dbReference type="ARBA" id="ARBA00008055"/>
    </source>
</evidence>
<dbReference type="SUPFAM" id="SSF51569">
    <property type="entry name" value="Aldolase"/>
    <property type="match status" value="1"/>
</dbReference>
<feature type="binding site" evidence="15">
    <location>
        <position position="237"/>
    </location>
    <ligand>
        <name>Mg(2+)</name>
        <dbReference type="ChEBI" id="CHEBI:18420"/>
    </ligand>
</feature>
<evidence type="ECO:0000256" key="10">
    <source>
        <dbReference type="ARBA" id="ARBA00025628"/>
    </source>
</evidence>
<dbReference type="GO" id="GO:0005829">
    <property type="term" value="C:cytosol"/>
    <property type="evidence" value="ECO:0007669"/>
    <property type="project" value="TreeGrafter"/>
</dbReference>
<proteinExistence type="inferred from homology"/>
<dbReference type="EC" id="4.2.1.24" evidence="5 16"/>
<evidence type="ECO:0000256" key="17">
    <source>
        <dbReference type="RuleBase" id="RU004161"/>
    </source>
</evidence>
<dbReference type="Gene3D" id="3.20.20.70">
    <property type="entry name" value="Aldolase class I"/>
    <property type="match status" value="1"/>
</dbReference>
<keyword evidence="7" id="KW-0350">Heme biosynthesis</keyword>
<evidence type="ECO:0000256" key="4">
    <source>
        <dbReference type="ARBA" id="ARBA00011823"/>
    </source>
</evidence>
<reference evidence="18 19" key="1">
    <citation type="submission" date="2020-08" db="EMBL/GenBank/DDBJ databases">
        <title>Cohnella phylogeny.</title>
        <authorList>
            <person name="Dunlap C."/>
        </authorList>
    </citation>
    <scope>NUCLEOTIDE SEQUENCE [LARGE SCALE GENOMIC DNA]</scope>
    <source>
        <strain evidence="18 19">DSM 28246</strain>
    </source>
</reference>
<comment type="similarity">
    <text evidence="3 17">Belongs to the ALAD family.</text>
</comment>
<keyword evidence="14" id="KW-0479">Metal-binding</keyword>
<keyword evidence="15" id="KW-0460">Magnesium</keyword>
<gene>
    <name evidence="18" type="primary">hemB</name>
    <name evidence="18" type="ORF">H7C19_16535</name>
</gene>
<dbReference type="FunFam" id="3.20.20.70:FF:000019">
    <property type="entry name" value="Delta-aminolevulinic acid dehydratase"/>
    <property type="match status" value="1"/>
</dbReference>
<evidence type="ECO:0000256" key="16">
    <source>
        <dbReference type="RuleBase" id="RU000515"/>
    </source>
</evidence>
<evidence type="ECO:0000256" key="11">
    <source>
        <dbReference type="ARBA" id="ARBA00047651"/>
    </source>
</evidence>
<feature type="binding site" evidence="13">
    <location>
        <position position="209"/>
    </location>
    <ligand>
        <name>5-aminolevulinate</name>
        <dbReference type="ChEBI" id="CHEBI:356416"/>
        <label>1</label>
    </ligand>
</feature>
<evidence type="ECO:0000256" key="13">
    <source>
        <dbReference type="PIRSR" id="PIRSR001415-2"/>
    </source>
</evidence>
<name>A0A7X0RUD9_9BACL</name>
<sequence length="336" mass="36967">MTFPITRHRRLRRTPAMRNLVRETYLHPHDFVYPLFVVPGEGVKTEIASMPGVYHYSVDRLEEEVREIQALGIQAVLLFGIPEHKDPIGTSAFETDGIVQQATRRIKALAPELVVVADTCLCEFTDHGHCGVVHGTGASAVVDNDESLALLVRTAVSQAAAGADIIAPSNMMDGFVGAIRQGLDEAGFEEIPIMSYAVKYSSAYYGPFREAAQSAPQFGDRKTYQMDPANVREALREAASDAAEGADMLMVKPGLAYLDVVRVVKERFDLPLVVYNVSAEYSMVKAAALQGWIDERAIVLETLTGMKRAGADLIITYHAKDAVRWLNGQYSDFQSR</sequence>
<dbReference type="PIRSF" id="PIRSF001415">
    <property type="entry name" value="Porphbilin_synth"/>
    <property type="match status" value="1"/>
</dbReference>
<dbReference type="UniPathway" id="UPA00251">
    <property type="reaction ID" value="UER00318"/>
</dbReference>
<comment type="pathway">
    <text evidence="2">Porphyrin-containing compound metabolism; protoporphyrin-IX biosynthesis; coproporphyrinogen-III from 5-aminolevulinate: step 1/4.</text>
</comment>
<dbReference type="InterPro" id="IPR001731">
    <property type="entry name" value="ALAD"/>
</dbReference>
<feature type="binding site" evidence="13">
    <location>
        <position position="317"/>
    </location>
    <ligand>
        <name>5-aminolevulinate</name>
        <dbReference type="ChEBI" id="CHEBI:356416"/>
        <label>2</label>
    </ligand>
</feature>
<feature type="binding site" evidence="13">
    <location>
        <position position="221"/>
    </location>
    <ligand>
        <name>5-aminolevulinate</name>
        <dbReference type="ChEBI" id="CHEBI:356416"/>
        <label>1</label>
    </ligand>
</feature>
<dbReference type="Proteomes" id="UP000547209">
    <property type="component" value="Unassembled WGS sequence"/>
</dbReference>
<dbReference type="CDD" id="cd00384">
    <property type="entry name" value="ALAD_PBGS"/>
    <property type="match status" value="1"/>
</dbReference>
<evidence type="ECO:0000256" key="7">
    <source>
        <dbReference type="ARBA" id="ARBA00023133"/>
    </source>
</evidence>
<evidence type="ECO:0000256" key="8">
    <source>
        <dbReference type="ARBA" id="ARBA00023239"/>
    </source>
</evidence>
<dbReference type="AlphaFoldDB" id="A0A7X0RUD9"/>
<dbReference type="GO" id="GO:0004655">
    <property type="term" value="F:porphobilinogen synthase activity"/>
    <property type="evidence" value="ECO:0007669"/>
    <property type="project" value="UniProtKB-EC"/>
</dbReference>
<evidence type="ECO:0000256" key="15">
    <source>
        <dbReference type="PIRSR" id="PIRSR001415-5"/>
    </source>
</evidence>
<feature type="binding site" evidence="14">
    <location>
        <position position="122"/>
    </location>
    <ligand>
        <name>Zn(2+)</name>
        <dbReference type="ChEBI" id="CHEBI:29105"/>
        <note>catalytic</note>
    </ligand>
</feature>
<protein>
    <recommendedName>
        <fullName evidence="6 16">Delta-aminolevulinic acid dehydratase</fullName>
        <ecNumber evidence="5 16">4.2.1.24</ecNumber>
    </recommendedName>
</protein>
<dbReference type="PANTHER" id="PTHR11458">
    <property type="entry name" value="DELTA-AMINOLEVULINIC ACID DEHYDRATASE"/>
    <property type="match status" value="1"/>
</dbReference>
<dbReference type="PANTHER" id="PTHR11458:SF0">
    <property type="entry name" value="DELTA-AMINOLEVULINIC ACID DEHYDRATASE"/>
    <property type="match status" value="1"/>
</dbReference>
<evidence type="ECO:0000256" key="2">
    <source>
        <dbReference type="ARBA" id="ARBA00004694"/>
    </source>
</evidence>
<evidence type="ECO:0000256" key="5">
    <source>
        <dbReference type="ARBA" id="ARBA00012053"/>
    </source>
</evidence>
<keyword evidence="14" id="KW-0862">Zinc</keyword>
<evidence type="ECO:0000256" key="1">
    <source>
        <dbReference type="ARBA" id="ARBA00001947"/>
    </source>
</evidence>